<evidence type="ECO:0000313" key="2">
    <source>
        <dbReference type="EMBL" id="MFC7617835.1"/>
    </source>
</evidence>
<comment type="caution">
    <text evidence="2">The sequence shown here is derived from an EMBL/GenBank/DDBJ whole genome shotgun (WGS) entry which is preliminary data.</text>
</comment>
<sequence length="101" mass="9760">MGLIALIVVIVALVVTVGHAAYLGLLHSAAKKKGAAGAAVARDVRARLPVAGATAAGALLAGLISTGSGFADILAILLAAGSAAIAGSAQSATQQRYRIEG</sequence>
<evidence type="ECO:0000313" key="3">
    <source>
        <dbReference type="Proteomes" id="UP001596512"/>
    </source>
</evidence>
<name>A0ABW2TVD1_9PSEU</name>
<reference evidence="3" key="1">
    <citation type="journal article" date="2019" name="Int. J. Syst. Evol. Microbiol.">
        <title>The Global Catalogue of Microorganisms (GCM) 10K type strain sequencing project: providing services to taxonomists for standard genome sequencing and annotation.</title>
        <authorList>
            <consortium name="The Broad Institute Genomics Platform"/>
            <consortium name="The Broad Institute Genome Sequencing Center for Infectious Disease"/>
            <person name="Wu L."/>
            <person name="Ma J."/>
        </authorList>
    </citation>
    <scope>NUCLEOTIDE SEQUENCE [LARGE SCALE GENOMIC DNA]</scope>
    <source>
        <strain evidence="3">JCM 17695</strain>
    </source>
</reference>
<proteinExistence type="predicted"/>
<dbReference type="EMBL" id="JBHTEY010000004">
    <property type="protein sequence ID" value="MFC7617835.1"/>
    <property type="molecule type" value="Genomic_DNA"/>
</dbReference>
<feature type="transmembrane region" description="Helical" evidence="1">
    <location>
        <begin position="70"/>
        <end position="89"/>
    </location>
</feature>
<feature type="transmembrane region" description="Helical" evidence="1">
    <location>
        <begin position="46"/>
        <end position="64"/>
    </location>
</feature>
<organism evidence="2 3">
    <name type="scientific">Actinokineospora soli</name>
    <dbReference type="NCBI Taxonomy" id="1048753"/>
    <lineage>
        <taxon>Bacteria</taxon>
        <taxon>Bacillati</taxon>
        <taxon>Actinomycetota</taxon>
        <taxon>Actinomycetes</taxon>
        <taxon>Pseudonocardiales</taxon>
        <taxon>Pseudonocardiaceae</taxon>
        <taxon>Actinokineospora</taxon>
    </lineage>
</organism>
<accession>A0ABW2TVD1</accession>
<keyword evidence="3" id="KW-1185">Reference proteome</keyword>
<keyword evidence="1" id="KW-0472">Membrane</keyword>
<dbReference type="Proteomes" id="UP001596512">
    <property type="component" value="Unassembled WGS sequence"/>
</dbReference>
<keyword evidence="1" id="KW-1133">Transmembrane helix</keyword>
<evidence type="ECO:0000256" key="1">
    <source>
        <dbReference type="SAM" id="Phobius"/>
    </source>
</evidence>
<keyword evidence="1" id="KW-0812">Transmembrane</keyword>
<protein>
    <submittedName>
        <fullName evidence="2">Uncharacterized protein</fullName>
    </submittedName>
</protein>
<feature type="transmembrane region" description="Helical" evidence="1">
    <location>
        <begin position="6"/>
        <end position="25"/>
    </location>
</feature>
<gene>
    <name evidence="2" type="ORF">ACFQV2_34940</name>
</gene>